<keyword evidence="8" id="KW-1185">Reference proteome</keyword>
<dbReference type="PROSITE" id="PS51795">
    <property type="entry name" value="ZF_FLZ"/>
    <property type="match status" value="1"/>
</dbReference>
<evidence type="ECO:0000313" key="8">
    <source>
        <dbReference type="Proteomes" id="UP001279734"/>
    </source>
</evidence>
<evidence type="ECO:0000256" key="3">
    <source>
        <dbReference type="ARBA" id="ARBA00022771"/>
    </source>
</evidence>
<keyword evidence="3" id="KW-0863">Zinc-finger</keyword>
<keyword evidence="3" id="KW-0862">Zinc</keyword>
<evidence type="ECO:0000256" key="4">
    <source>
        <dbReference type="PROSITE-ProRule" id="PRU01131"/>
    </source>
</evidence>
<name>A0AAD3TG42_NEPGR</name>
<comment type="similarity">
    <text evidence="1">Belongs to the FLZ family.</text>
</comment>
<keyword evidence="2" id="KW-0479">Metal-binding</keyword>
<gene>
    <name evidence="7" type="ORF">Nepgr_030332</name>
</gene>
<dbReference type="EMBL" id="BSYO01000034">
    <property type="protein sequence ID" value="GMH28489.1"/>
    <property type="molecule type" value="Genomic_DNA"/>
</dbReference>
<proteinExistence type="inferred from homology"/>
<evidence type="ECO:0000256" key="2">
    <source>
        <dbReference type="ARBA" id="ARBA00022723"/>
    </source>
</evidence>
<comment type="caution">
    <text evidence="7">The sequence shown here is derived from an EMBL/GenBank/DDBJ whole genome shotgun (WGS) entry which is preliminary data.</text>
</comment>
<dbReference type="Pfam" id="PF04570">
    <property type="entry name" value="zf-FLZ"/>
    <property type="match status" value="1"/>
</dbReference>
<dbReference type="PANTHER" id="PTHR46057:SF54">
    <property type="entry name" value="FCS-LIKE ZINC FINGER 16"/>
    <property type="match status" value="1"/>
</dbReference>
<feature type="zinc finger region" description="FLZ-type" evidence="4">
    <location>
        <begin position="68"/>
        <end position="112"/>
    </location>
</feature>
<feature type="domain" description="FLZ-type" evidence="6">
    <location>
        <begin position="68"/>
        <end position="112"/>
    </location>
</feature>
<evidence type="ECO:0000256" key="5">
    <source>
        <dbReference type="SAM" id="MobiDB-lite"/>
    </source>
</evidence>
<accession>A0AAD3TG42</accession>
<evidence type="ECO:0000259" key="6">
    <source>
        <dbReference type="PROSITE" id="PS51795"/>
    </source>
</evidence>
<dbReference type="InterPro" id="IPR007650">
    <property type="entry name" value="Zf-FLZ_dom"/>
</dbReference>
<dbReference type="GO" id="GO:0008270">
    <property type="term" value="F:zinc ion binding"/>
    <property type="evidence" value="ECO:0007669"/>
    <property type="project" value="UniProtKB-KW"/>
</dbReference>
<dbReference type="InterPro" id="IPR044533">
    <property type="entry name" value="FLZ1/2/3"/>
</dbReference>
<reference evidence="7" key="1">
    <citation type="submission" date="2023-05" db="EMBL/GenBank/DDBJ databases">
        <title>Nepenthes gracilis genome sequencing.</title>
        <authorList>
            <person name="Fukushima K."/>
        </authorList>
    </citation>
    <scope>NUCLEOTIDE SEQUENCE</scope>
    <source>
        <strain evidence="7">SING2019-196</strain>
    </source>
</reference>
<feature type="region of interest" description="Disordered" evidence="5">
    <location>
        <begin position="25"/>
        <end position="45"/>
    </location>
</feature>
<protein>
    <recommendedName>
        <fullName evidence="6">FLZ-type domain-containing protein</fullName>
    </recommendedName>
</protein>
<evidence type="ECO:0000313" key="7">
    <source>
        <dbReference type="EMBL" id="GMH28489.1"/>
    </source>
</evidence>
<sequence length="149" mass="17280">MSSKSFLSLSRSSSAGPVFHRKCPLGFVDKSRQPPPFPPPPKRERPVFTIAPVVERRTDDEHPVEFGKFLEACSGCKKEFSDNDDVHMYSYLQAFCTPECRDKQIAEDLKENKEFSDSTISEAFLKFDTSWQQQRQKLTNFKNKRQIMH</sequence>
<organism evidence="7 8">
    <name type="scientific">Nepenthes gracilis</name>
    <name type="common">Slender pitcher plant</name>
    <dbReference type="NCBI Taxonomy" id="150966"/>
    <lineage>
        <taxon>Eukaryota</taxon>
        <taxon>Viridiplantae</taxon>
        <taxon>Streptophyta</taxon>
        <taxon>Embryophyta</taxon>
        <taxon>Tracheophyta</taxon>
        <taxon>Spermatophyta</taxon>
        <taxon>Magnoliopsida</taxon>
        <taxon>eudicotyledons</taxon>
        <taxon>Gunneridae</taxon>
        <taxon>Pentapetalae</taxon>
        <taxon>Caryophyllales</taxon>
        <taxon>Nepenthaceae</taxon>
        <taxon>Nepenthes</taxon>
    </lineage>
</organism>
<dbReference type="PANTHER" id="PTHR46057">
    <property type="entry name" value="FCS-LIKE ZINC FINGER 1-RELATED"/>
    <property type="match status" value="1"/>
</dbReference>
<dbReference type="AlphaFoldDB" id="A0AAD3TG42"/>
<dbReference type="Proteomes" id="UP001279734">
    <property type="component" value="Unassembled WGS sequence"/>
</dbReference>
<evidence type="ECO:0000256" key="1">
    <source>
        <dbReference type="ARBA" id="ARBA00009374"/>
    </source>
</evidence>